<evidence type="ECO:0000256" key="3">
    <source>
        <dbReference type="ARBA" id="ARBA00022692"/>
    </source>
</evidence>
<comment type="subcellular location">
    <subcellularLocation>
        <location evidence="1">Endomembrane system</location>
        <topology evidence="1">Multi-pass membrane protein</topology>
    </subcellularLocation>
    <subcellularLocation>
        <location evidence="2">Golgi apparatus membrane</location>
    </subcellularLocation>
</comment>
<dbReference type="GO" id="GO:0000139">
    <property type="term" value="C:Golgi membrane"/>
    <property type="evidence" value="ECO:0007669"/>
    <property type="project" value="UniProtKB-SubCell"/>
</dbReference>
<proteinExistence type="predicted"/>
<dbReference type="EMBL" id="CP034457">
    <property type="protein sequence ID" value="QBM87196.1"/>
    <property type="molecule type" value="Genomic_DNA"/>
</dbReference>
<feature type="transmembrane region" description="Helical" evidence="7">
    <location>
        <begin position="121"/>
        <end position="143"/>
    </location>
</feature>
<feature type="transmembrane region" description="Helical" evidence="7">
    <location>
        <begin position="80"/>
        <end position="101"/>
    </location>
</feature>
<name>A0A4P6XLV7_9ASCO</name>
<evidence type="ECO:0000256" key="5">
    <source>
        <dbReference type="ARBA" id="ARBA00023034"/>
    </source>
</evidence>
<feature type="transmembrane region" description="Helical" evidence="7">
    <location>
        <begin position="38"/>
        <end position="60"/>
    </location>
</feature>
<gene>
    <name evidence="8" type="primary">MPUL0B03950</name>
    <name evidence="8" type="ORF">METSCH_B03950</name>
</gene>
<feature type="transmembrane region" description="Helical" evidence="7">
    <location>
        <begin position="278"/>
        <end position="296"/>
    </location>
</feature>
<protein>
    <submittedName>
        <fullName evidence="8">Solute carrier family 39 (Zinc transporter), member 9</fullName>
    </submittedName>
</protein>
<organism evidence="8 9">
    <name type="scientific">Metschnikowia aff. pulcherrima</name>
    <dbReference type="NCBI Taxonomy" id="2163413"/>
    <lineage>
        <taxon>Eukaryota</taxon>
        <taxon>Fungi</taxon>
        <taxon>Dikarya</taxon>
        <taxon>Ascomycota</taxon>
        <taxon>Saccharomycotina</taxon>
        <taxon>Pichiomycetes</taxon>
        <taxon>Metschnikowiaceae</taxon>
        <taxon>Metschnikowia</taxon>
    </lineage>
</organism>
<keyword evidence="4 7" id="KW-1133">Transmembrane helix</keyword>
<sequence length="297" mass="31891">MAALLSLIGLNVIMAITTFATGAASVRFSIALSHMAKVSALSTGILIGTALGVILPEGVLTLFEAQETLSKLESFGFPPSFVVGASLLLGFIVLFVIEHALSIREATSPIGSVDVYHQRRLQAVILSILRSALTMGLIVHSFVDGFALGASFLNQNETLQFLFFFMIVIHKIPTAFSLSVVLLREGVSLSMCKYHNLAFALTTPLSSILTYFLVYLFKINSPFVLGVLLLVSAGTFLFSVLHVMKENVNEGLPQPAIASVQQSSLDSPQDLETKTSNILFTIAGMLVPLFFSLTGAD</sequence>
<evidence type="ECO:0000256" key="7">
    <source>
        <dbReference type="SAM" id="Phobius"/>
    </source>
</evidence>
<evidence type="ECO:0000256" key="6">
    <source>
        <dbReference type="ARBA" id="ARBA00023136"/>
    </source>
</evidence>
<feature type="transmembrane region" description="Helical" evidence="7">
    <location>
        <begin position="6"/>
        <end position="26"/>
    </location>
</feature>
<dbReference type="STRING" id="2163413.A0A4P6XLV7"/>
<feature type="transmembrane region" description="Helical" evidence="7">
    <location>
        <begin position="223"/>
        <end position="244"/>
    </location>
</feature>
<keyword evidence="9" id="KW-1185">Reference proteome</keyword>
<dbReference type="InterPro" id="IPR045891">
    <property type="entry name" value="ZIP9"/>
</dbReference>
<feature type="transmembrane region" description="Helical" evidence="7">
    <location>
        <begin position="163"/>
        <end position="183"/>
    </location>
</feature>
<dbReference type="Pfam" id="PF02535">
    <property type="entry name" value="Zip"/>
    <property type="match status" value="1"/>
</dbReference>
<dbReference type="AlphaFoldDB" id="A0A4P6XLV7"/>
<evidence type="ECO:0000256" key="2">
    <source>
        <dbReference type="ARBA" id="ARBA00004394"/>
    </source>
</evidence>
<reference evidence="9" key="1">
    <citation type="submission" date="2019-03" db="EMBL/GenBank/DDBJ databases">
        <title>Snf2 controls pulcherriminic acid biosynthesis and connects pigmentation and antifungal activity of the yeast Metschnikowia pulcherrima.</title>
        <authorList>
            <person name="Gore-Lloyd D."/>
            <person name="Sumann I."/>
            <person name="Brachmann A.O."/>
            <person name="Schneeberger K."/>
            <person name="Ortiz-Merino R.A."/>
            <person name="Moreno-Beltran M."/>
            <person name="Schlaefli M."/>
            <person name="Kirner P."/>
            <person name="Santos Kron A."/>
            <person name="Wolfe K.H."/>
            <person name="Piel J."/>
            <person name="Ahrens C.H."/>
            <person name="Henk D."/>
            <person name="Freimoser F.M."/>
        </authorList>
    </citation>
    <scope>NUCLEOTIDE SEQUENCE [LARGE SCALE GENOMIC DNA]</scope>
    <source>
        <strain evidence="9">APC 1.2</strain>
    </source>
</reference>
<dbReference type="GO" id="GO:0006829">
    <property type="term" value="P:zinc ion transport"/>
    <property type="evidence" value="ECO:0007669"/>
    <property type="project" value="InterPro"/>
</dbReference>
<dbReference type="PANTHER" id="PTHR16133">
    <property type="entry name" value="SOLUTE CARRIER FAMILY 39 ZINC TRANSPORTER , MEMBER 9-RELATED"/>
    <property type="match status" value="1"/>
</dbReference>
<dbReference type="PANTHER" id="PTHR16133:SF0">
    <property type="entry name" value="ZINC_IRON REGULATED TRANSPORTER-RELATED PROTEIN 102B, ISOFORM E"/>
    <property type="match status" value="1"/>
</dbReference>
<accession>A0A4P6XLV7</accession>
<keyword evidence="5" id="KW-0333">Golgi apparatus</keyword>
<evidence type="ECO:0000256" key="4">
    <source>
        <dbReference type="ARBA" id="ARBA00022989"/>
    </source>
</evidence>
<dbReference type="GO" id="GO:0046873">
    <property type="term" value="F:metal ion transmembrane transporter activity"/>
    <property type="evidence" value="ECO:0007669"/>
    <property type="project" value="InterPro"/>
</dbReference>
<keyword evidence="3 7" id="KW-0812">Transmembrane</keyword>
<dbReference type="Proteomes" id="UP000292447">
    <property type="component" value="Chromosome II"/>
</dbReference>
<evidence type="ECO:0000313" key="9">
    <source>
        <dbReference type="Proteomes" id="UP000292447"/>
    </source>
</evidence>
<keyword evidence="6 7" id="KW-0472">Membrane</keyword>
<dbReference type="InterPro" id="IPR003689">
    <property type="entry name" value="ZIP"/>
</dbReference>
<evidence type="ECO:0000313" key="8">
    <source>
        <dbReference type="EMBL" id="QBM87196.1"/>
    </source>
</evidence>
<feature type="transmembrane region" description="Helical" evidence="7">
    <location>
        <begin position="195"/>
        <end position="217"/>
    </location>
</feature>
<evidence type="ECO:0000256" key="1">
    <source>
        <dbReference type="ARBA" id="ARBA00004127"/>
    </source>
</evidence>